<dbReference type="OrthoDB" id="9800184at2"/>
<dbReference type="GO" id="GO:0016020">
    <property type="term" value="C:membrane"/>
    <property type="evidence" value="ECO:0007669"/>
    <property type="project" value="InterPro"/>
</dbReference>
<dbReference type="PIRSF" id="PIRSF000136">
    <property type="entry name" value="LGO_GLO"/>
    <property type="match status" value="1"/>
</dbReference>
<dbReference type="Gene3D" id="3.30.70.2530">
    <property type="match status" value="1"/>
</dbReference>
<dbReference type="PANTHER" id="PTHR43762">
    <property type="entry name" value="L-GULONOLACTONE OXIDASE"/>
    <property type="match status" value="1"/>
</dbReference>
<dbReference type="InterPro" id="IPR010031">
    <property type="entry name" value="FAD_lactone_oxidase-like"/>
</dbReference>
<dbReference type="Proteomes" id="UP000186132">
    <property type="component" value="Unassembled WGS sequence"/>
</dbReference>
<feature type="domain" description="FAD-binding PCMH-type" evidence="2">
    <location>
        <begin position="10"/>
        <end position="172"/>
    </location>
</feature>
<dbReference type="InterPro" id="IPR016171">
    <property type="entry name" value="Vanillyl_alc_oxidase_C-sub2"/>
</dbReference>
<dbReference type="RefSeq" id="WP_073387943.1">
    <property type="nucleotide sequence ID" value="NZ_FQVU01000002.1"/>
</dbReference>
<dbReference type="InterPro" id="IPR016167">
    <property type="entry name" value="FAD-bd_PCMH_sub1"/>
</dbReference>
<gene>
    <name evidence="3" type="ORF">SAMN05443575_1356</name>
</gene>
<proteinExistence type="predicted"/>
<dbReference type="InterPro" id="IPR016166">
    <property type="entry name" value="FAD-bd_PCMH"/>
</dbReference>
<dbReference type="Gene3D" id="3.30.43.10">
    <property type="entry name" value="Uridine Diphospho-n-acetylenolpyruvylglucosamine Reductase, domain 2"/>
    <property type="match status" value="1"/>
</dbReference>
<dbReference type="Pfam" id="PF01565">
    <property type="entry name" value="FAD_binding_4"/>
    <property type="match status" value="1"/>
</dbReference>
<keyword evidence="4" id="KW-1185">Reference proteome</keyword>
<evidence type="ECO:0000313" key="4">
    <source>
        <dbReference type="Proteomes" id="UP000186132"/>
    </source>
</evidence>
<dbReference type="InterPro" id="IPR007173">
    <property type="entry name" value="ALO_C"/>
</dbReference>
<dbReference type="GO" id="GO:0071949">
    <property type="term" value="F:FAD binding"/>
    <property type="evidence" value="ECO:0007669"/>
    <property type="project" value="InterPro"/>
</dbReference>
<dbReference type="PANTHER" id="PTHR43762:SF1">
    <property type="entry name" value="D-ARABINONO-1,4-LACTONE OXIDASE"/>
    <property type="match status" value="1"/>
</dbReference>
<dbReference type="Gene3D" id="3.30.465.10">
    <property type="match status" value="1"/>
</dbReference>
<organism evidence="3 4">
    <name type="scientific">Jatrophihabitans endophyticus</name>
    <dbReference type="NCBI Taxonomy" id="1206085"/>
    <lineage>
        <taxon>Bacteria</taxon>
        <taxon>Bacillati</taxon>
        <taxon>Actinomycetota</taxon>
        <taxon>Actinomycetes</taxon>
        <taxon>Jatrophihabitantales</taxon>
        <taxon>Jatrophihabitantaceae</taxon>
        <taxon>Jatrophihabitans</taxon>
    </lineage>
</organism>
<dbReference type="SUPFAM" id="SSF56176">
    <property type="entry name" value="FAD-binding/transporter-associated domain-like"/>
    <property type="match status" value="1"/>
</dbReference>
<dbReference type="EMBL" id="FQVU01000002">
    <property type="protein sequence ID" value="SHG09529.1"/>
    <property type="molecule type" value="Genomic_DNA"/>
</dbReference>
<evidence type="ECO:0000256" key="1">
    <source>
        <dbReference type="ARBA" id="ARBA00023002"/>
    </source>
</evidence>
<dbReference type="AlphaFoldDB" id="A0A1M5H0I2"/>
<dbReference type="GO" id="GO:0003885">
    <property type="term" value="F:D-arabinono-1,4-lactone oxidase activity"/>
    <property type="evidence" value="ECO:0007669"/>
    <property type="project" value="InterPro"/>
</dbReference>
<protein>
    <submittedName>
        <fullName evidence="3">Xylitol oxidase</fullName>
    </submittedName>
</protein>
<accession>A0A1M5H0I2</accession>
<reference evidence="3 4" key="1">
    <citation type="submission" date="2016-11" db="EMBL/GenBank/DDBJ databases">
        <authorList>
            <person name="Jaros S."/>
            <person name="Januszkiewicz K."/>
            <person name="Wedrychowicz H."/>
        </authorList>
    </citation>
    <scope>NUCLEOTIDE SEQUENCE [LARGE SCALE GENOMIC DNA]</scope>
    <source>
        <strain evidence="3 4">DSM 45627</strain>
    </source>
</reference>
<evidence type="ECO:0000259" key="2">
    <source>
        <dbReference type="PROSITE" id="PS51387"/>
    </source>
</evidence>
<evidence type="ECO:0000313" key="3">
    <source>
        <dbReference type="EMBL" id="SHG09529.1"/>
    </source>
</evidence>
<dbReference type="STRING" id="1206085.SAMN05443575_1356"/>
<dbReference type="InterPro" id="IPR016169">
    <property type="entry name" value="FAD-bd_PCMH_sub2"/>
</dbReference>
<sequence length="407" mass="43714">MTVRNWARNIAFTADEVLRPTSVAELSELVASRALVRALGTGHSFNRIADSTGVLVSTRDLALPIEIDGDTVSVGGGTRYGELAVALHAAGRALANLGSLPHISVAGACATGTHGSGSGNRCLAAAALAVEFVRADGALVRLTRDDPDFGGAVLALGALGIVTRLTLATVPTFEIRQDVWVDAPLPRVLDRLDDVLDSAYSVSLFTSWRRRDVLDQIWTKSRTDGVPFDGAEVGARPAEVAMHPIAGQDGATATPQSGSAGPWHERLPHFRLEFTPSNGEEQQSEYLLPRSAGAAAVAALAEVDFAGALQVCEIRTVAADELWLSPCSGRDTLALHFTWFDDDVRVANAVDALERTLAPFDPRPHWGKVFRAAPTWHRPALPRFRELVDRYDPDRTFGNAFLAEHVY</sequence>
<name>A0A1M5H0I2_9ACTN</name>
<dbReference type="PROSITE" id="PS51387">
    <property type="entry name" value="FAD_PCMH"/>
    <property type="match status" value="1"/>
</dbReference>
<dbReference type="Pfam" id="PF04030">
    <property type="entry name" value="ALO"/>
    <property type="match status" value="1"/>
</dbReference>
<dbReference type="InterPro" id="IPR006094">
    <property type="entry name" value="Oxid_FAD_bind_N"/>
</dbReference>
<dbReference type="Gene3D" id="3.30.70.2520">
    <property type="match status" value="1"/>
</dbReference>
<dbReference type="Gene3D" id="1.10.45.10">
    <property type="entry name" value="Vanillyl-alcohol Oxidase, Chain A, domain 4"/>
    <property type="match status" value="1"/>
</dbReference>
<dbReference type="GO" id="GO:0080049">
    <property type="term" value="F:L-gulono-1,4-lactone dehydrogenase activity"/>
    <property type="evidence" value="ECO:0007669"/>
    <property type="project" value="TreeGrafter"/>
</dbReference>
<keyword evidence="1" id="KW-0560">Oxidoreductase</keyword>
<dbReference type="InterPro" id="IPR036318">
    <property type="entry name" value="FAD-bd_PCMH-like_sf"/>
</dbReference>